<dbReference type="InterPro" id="IPR001173">
    <property type="entry name" value="Glyco_trans_2-like"/>
</dbReference>
<dbReference type="GO" id="GO:0016757">
    <property type="term" value="F:glycosyltransferase activity"/>
    <property type="evidence" value="ECO:0007669"/>
    <property type="project" value="UniProtKB-KW"/>
</dbReference>
<evidence type="ECO:0000256" key="8">
    <source>
        <dbReference type="SAM" id="Phobius"/>
    </source>
</evidence>
<evidence type="ECO:0000256" key="5">
    <source>
        <dbReference type="ARBA" id="ARBA00022985"/>
    </source>
</evidence>
<dbReference type="Proteomes" id="UP000199537">
    <property type="component" value="Unassembled WGS sequence"/>
</dbReference>
<evidence type="ECO:0000259" key="9">
    <source>
        <dbReference type="Pfam" id="PF00535"/>
    </source>
</evidence>
<evidence type="ECO:0000256" key="2">
    <source>
        <dbReference type="ARBA" id="ARBA00022676"/>
    </source>
</evidence>
<keyword evidence="6 8" id="KW-1133">Transmembrane helix</keyword>
<dbReference type="InterPro" id="IPR029044">
    <property type="entry name" value="Nucleotide-diphossugar_trans"/>
</dbReference>
<reference evidence="11" key="1">
    <citation type="submission" date="2016-10" db="EMBL/GenBank/DDBJ databases">
        <authorList>
            <person name="Varghese N."/>
            <person name="Submissions S."/>
        </authorList>
    </citation>
    <scope>NUCLEOTIDE SEQUENCE [LARGE SCALE GENOMIC DNA]</scope>
    <source>
        <strain evidence="11">DSM 14807</strain>
    </source>
</reference>
<feature type="transmembrane region" description="Helical" evidence="8">
    <location>
        <begin position="264"/>
        <end position="289"/>
    </location>
</feature>
<dbReference type="OrthoDB" id="9807778at2"/>
<keyword evidence="3 10" id="KW-0808">Transferase</keyword>
<evidence type="ECO:0000313" key="11">
    <source>
        <dbReference type="Proteomes" id="UP000199537"/>
    </source>
</evidence>
<dbReference type="SUPFAM" id="SSF53448">
    <property type="entry name" value="Nucleotide-diphospho-sugar transferases"/>
    <property type="match status" value="1"/>
</dbReference>
<dbReference type="Pfam" id="PF00535">
    <property type="entry name" value="Glycos_transf_2"/>
    <property type="match status" value="1"/>
</dbReference>
<gene>
    <name evidence="10" type="ORF">SAMN05660895_1991</name>
</gene>
<keyword evidence="7 8" id="KW-0472">Membrane</keyword>
<dbReference type="EMBL" id="FPCJ01000001">
    <property type="protein sequence ID" value="SFV34412.1"/>
    <property type="molecule type" value="Genomic_DNA"/>
</dbReference>
<accession>A0A1I7NIE7</accession>
<dbReference type="RefSeq" id="WP_092460169.1">
    <property type="nucleotide sequence ID" value="NZ_FPCJ01000001.1"/>
</dbReference>
<name>A0A1I7NIE7_9BACT</name>
<evidence type="ECO:0000256" key="4">
    <source>
        <dbReference type="ARBA" id="ARBA00022692"/>
    </source>
</evidence>
<organism evidence="10 11">
    <name type="scientific">Thermoflavifilum thermophilum</name>
    <dbReference type="NCBI Taxonomy" id="1393122"/>
    <lineage>
        <taxon>Bacteria</taxon>
        <taxon>Pseudomonadati</taxon>
        <taxon>Bacteroidota</taxon>
        <taxon>Chitinophagia</taxon>
        <taxon>Chitinophagales</taxon>
        <taxon>Chitinophagaceae</taxon>
        <taxon>Thermoflavifilum</taxon>
    </lineage>
</organism>
<keyword evidence="5" id="KW-0448">Lipopolysaccharide biosynthesis</keyword>
<evidence type="ECO:0000313" key="10">
    <source>
        <dbReference type="EMBL" id="SFV34412.1"/>
    </source>
</evidence>
<dbReference type="PANTHER" id="PTHR48090">
    <property type="entry name" value="UNDECAPRENYL-PHOSPHATE 4-DEOXY-4-FORMAMIDO-L-ARABINOSE TRANSFERASE-RELATED"/>
    <property type="match status" value="1"/>
</dbReference>
<dbReference type="CDD" id="cd04187">
    <property type="entry name" value="DPM1_like_bac"/>
    <property type="match status" value="1"/>
</dbReference>
<keyword evidence="1" id="KW-1003">Cell membrane</keyword>
<dbReference type="GO" id="GO:0009103">
    <property type="term" value="P:lipopolysaccharide biosynthetic process"/>
    <property type="evidence" value="ECO:0007669"/>
    <property type="project" value="UniProtKB-KW"/>
</dbReference>
<protein>
    <submittedName>
        <fullName evidence="10">Dolichol-phosphate mannosyltransferase</fullName>
    </submittedName>
</protein>
<dbReference type="PANTHER" id="PTHR48090:SF3">
    <property type="entry name" value="UNDECAPRENYL-PHOSPHATE 4-DEOXY-4-FORMAMIDO-L-ARABINOSE TRANSFERASE"/>
    <property type="match status" value="1"/>
</dbReference>
<dbReference type="STRING" id="1393122.SAMN05660895_1991"/>
<feature type="domain" description="Glycosyltransferase 2-like" evidence="9">
    <location>
        <begin position="7"/>
        <end position="168"/>
    </location>
</feature>
<keyword evidence="2 10" id="KW-0328">Glycosyltransferase</keyword>
<evidence type="ECO:0000256" key="3">
    <source>
        <dbReference type="ARBA" id="ARBA00022679"/>
    </source>
</evidence>
<evidence type="ECO:0000256" key="1">
    <source>
        <dbReference type="ARBA" id="ARBA00022475"/>
    </source>
</evidence>
<dbReference type="Gene3D" id="3.90.550.10">
    <property type="entry name" value="Spore Coat Polysaccharide Biosynthesis Protein SpsA, Chain A"/>
    <property type="match status" value="1"/>
</dbReference>
<keyword evidence="11" id="KW-1185">Reference proteome</keyword>
<keyword evidence="4 8" id="KW-0812">Transmembrane</keyword>
<evidence type="ECO:0000256" key="7">
    <source>
        <dbReference type="ARBA" id="ARBA00023136"/>
    </source>
</evidence>
<evidence type="ECO:0000256" key="6">
    <source>
        <dbReference type="ARBA" id="ARBA00022989"/>
    </source>
</evidence>
<dbReference type="AlphaFoldDB" id="A0A1I7NIE7"/>
<dbReference type="InterPro" id="IPR050256">
    <property type="entry name" value="Glycosyltransferase_2"/>
</dbReference>
<dbReference type="GO" id="GO:0005886">
    <property type="term" value="C:plasma membrane"/>
    <property type="evidence" value="ECO:0007669"/>
    <property type="project" value="TreeGrafter"/>
</dbReference>
<proteinExistence type="predicted"/>
<feature type="transmembrane region" description="Helical" evidence="8">
    <location>
        <begin position="232"/>
        <end position="252"/>
    </location>
</feature>
<sequence length="329" mass="38353">MEKVITLVIPAYNEEHNLPVLVKKLSDFFQQYSRYRFECIIVDDGSTDHSREVIKKLSAEYKWLYYLFLSRNFGKDIAMKAGIDQARGDAIITMDADGQHPLDLIPRFIQEWESGYDVVYAYRKEASDHYTYMQRLRSRLFYVIASKLTDLDMEEGLSDFRLFSRRVAQIITQFQDKELFLRAIFKWIGFKQKGVPYQPLQREYGTTKYTLRSLIRLSLQGITSFSVKPLNMAIYLGLTISILSSLYIPYVIWSFMYNHPISGWASMIVTIAFFGGLQLMILGIIGIYIGKLFIQTQFHPPYIIESTNMQSASYLHSYTYPELHAITPE</sequence>